<evidence type="ECO:0000256" key="1">
    <source>
        <dbReference type="ARBA" id="ARBA00005854"/>
    </source>
</evidence>
<dbReference type="EMBL" id="BAABIY010000003">
    <property type="protein sequence ID" value="GAA5094557.1"/>
    <property type="molecule type" value="Genomic_DNA"/>
</dbReference>
<dbReference type="InterPro" id="IPR050857">
    <property type="entry name" value="D-2-hydroxyacid_DH"/>
</dbReference>
<comment type="caution">
    <text evidence="5">The sequence shown here is derived from an EMBL/GenBank/DDBJ whole genome shotgun (WGS) entry which is preliminary data.</text>
</comment>
<dbReference type="Gene3D" id="3.40.50.720">
    <property type="entry name" value="NAD(P)-binding Rossmann-like Domain"/>
    <property type="match status" value="1"/>
</dbReference>
<evidence type="ECO:0000313" key="5">
    <source>
        <dbReference type="EMBL" id="GAA5094557.1"/>
    </source>
</evidence>
<keyword evidence="3" id="KW-0520">NAD</keyword>
<organism evidence="5 6">
    <name type="scientific">Bartonella acomydis</name>
    <dbReference type="NCBI Taxonomy" id="686234"/>
    <lineage>
        <taxon>Bacteria</taxon>
        <taxon>Pseudomonadati</taxon>
        <taxon>Pseudomonadota</taxon>
        <taxon>Alphaproteobacteria</taxon>
        <taxon>Hyphomicrobiales</taxon>
        <taxon>Bartonellaceae</taxon>
        <taxon>Bartonella</taxon>
    </lineage>
</organism>
<evidence type="ECO:0000313" key="6">
    <source>
        <dbReference type="Proteomes" id="UP001501525"/>
    </source>
</evidence>
<name>A0ABP9MCG3_9HYPH</name>
<dbReference type="InterPro" id="IPR036291">
    <property type="entry name" value="NAD(P)-bd_dom_sf"/>
</dbReference>
<dbReference type="InterPro" id="IPR006140">
    <property type="entry name" value="D-isomer_DH_NAD-bd"/>
</dbReference>
<keyword evidence="6" id="KW-1185">Reference proteome</keyword>
<protein>
    <recommendedName>
        <fullName evidence="4">D-isomer specific 2-hydroxyacid dehydrogenase NAD-binding domain-containing protein</fullName>
    </recommendedName>
</protein>
<proteinExistence type="inferred from homology"/>
<feature type="domain" description="D-isomer specific 2-hydroxyacid dehydrogenase NAD-binding" evidence="4">
    <location>
        <begin position="1"/>
        <end position="61"/>
    </location>
</feature>
<keyword evidence="2" id="KW-0560">Oxidoreductase</keyword>
<evidence type="ECO:0000259" key="4">
    <source>
        <dbReference type="Pfam" id="PF02826"/>
    </source>
</evidence>
<reference evidence="6" key="1">
    <citation type="journal article" date="2019" name="Int. J. Syst. Evol. Microbiol.">
        <title>The Global Catalogue of Microorganisms (GCM) 10K type strain sequencing project: providing services to taxonomists for standard genome sequencing and annotation.</title>
        <authorList>
            <consortium name="The Broad Institute Genomics Platform"/>
            <consortium name="The Broad Institute Genome Sequencing Center for Infectious Disease"/>
            <person name="Wu L."/>
            <person name="Ma J."/>
        </authorList>
    </citation>
    <scope>NUCLEOTIDE SEQUENCE [LARGE SCALE GENOMIC DNA]</scope>
    <source>
        <strain evidence="6">JCM 17706</strain>
    </source>
</reference>
<evidence type="ECO:0000256" key="2">
    <source>
        <dbReference type="ARBA" id="ARBA00023002"/>
    </source>
</evidence>
<accession>A0ABP9MCG3</accession>
<sequence>MKLHVIFVNTAHSALFEKGAIEKILSLENSTYFTLDVYDSELVYERKLLQSDRVLCTPHLGYMTGESFKNYIEKACQNRASFKKSA</sequence>
<dbReference type="PANTHER" id="PTHR42789:SF1">
    <property type="entry name" value="D-ISOMER SPECIFIC 2-HYDROXYACID DEHYDROGENASE FAMILY PROTEIN (AFU_ORTHOLOGUE AFUA_6G10090)"/>
    <property type="match status" value="1"/>
</dbReference>
<gene>
    <name evidence="5" type="ORF">GCM10023260_01880</name>
</gene>
<dbReference type="PANTHER" id="PTHR42789">
    <property type="entry name" value="D-ISOMER SPECIFIC 2-HYDROXYACID DEHYDROGENASE FAMILY PROTEIN (AFU_ORTHOLOGUE AFUA_6G10090)"/>
    <property type="match status" value="1"/>
</dbReference>
<dbReference type="Pfam" id="PF02826">
    <property type="entry name" value="2-Hacid_dh_C"/>
    <property type="match status" value="1"/>
</dbReference>
<dbReference type="SUPFAM" id="SSF51735">
    <property type="entry name" value="NAD(P)-binding Rossmann-fold domains"/>
    <property type="match status" value="1"/>
</dbReference>
<comment type="similarity">
    <text evidence="1">Belongs to the D-isomer specific 2-hydroxyacid dehydrogenase family.</text>
</comment>
<dbReference type="Proteomes" id="UP001501525">
    <property type="component" value="Unassembled WGS sequence"/>
</dbReference>
<evidence type="ECO:0000256" key="3">
    <source>
        <dbReference type="ARBA" id="ARBA00023027"/>
    </source>
</evidence>